<protein>
    <submittedName>
        <fullName evidence="1">Phosphonate transporter</fullName>
    </submittedName>
</protein>
<comment type="caution">
    <text evidence="1">The sequence shown here is derived from an EMBL/GenBank/DDBJ whole genome shotgun (WGS) entry which is preliminary data.</text>
</comment>
<reference evidence="1 2" key="2">
    <citation type="submission" date="2019-02" db="EMBL/GenBank/DDBJ databases">
        <title>'Lichenibacterium ramalinii' gen. nov. sp. nov., 'Lichenibacterium minor' gen. nov. sp. nov.</title>
        <authorList>
            <person name="Pankratov T."/>
        </authorList>
    </citation>
    <scope>NUCLEOTIDE SEQUENCE [LARGE SCALE GENOMIC DNA]</scope>
    <source>
        <strain evidence="1 2">RmlP001</strain>
    </source>
</reference>
<proteinExistence type="predicted"/>
<dbReference type="AlphaFoldDB" id="A0A4Q2RH09"/>
<dbReference type="SUPFAM" id="SSF55785">
    <property type="entry name" value="PYP-like sensor domain (PAS domain)"/>
    <property type="match status" value="1"/>
</dbReference>
<gene>
    <name evidence="1" type="ORF">D3272_06940</name>
</gene>
<dbReference type="EMBL" id="QYBC01000005">
    <property type="protein sequence ID" value="RYB05928.1"/>
    <property type="molecule type" value="Genomic_DNA"/>
</dbReference>
<dbReference type="OrthoDB" id="8447792at2"/>
<keyword evidence="2" id="KW-1185">Reference proteome</keyword>
<accession>A0A4Q2RH09</accession>
<organism evidence="1 2">
    <name type="scientific">Lichenibacterium ramalinae</name>
    <dbReference type="NCBI Taxonomy" id="2316527"/>
    <lineage>
        <taxon>Bacteria</taxon>
        <taxon>Pseudomonadati</taxon>
        <taxon>Pseudomonadota</taxon>
        <taxon>Alphaproteobacteria</taxon>
        <taxon>Hyphomicrobiales</taxon>
        <taxon>Lichenihabitantaceae</taxon>
        <taxon>Lichenibacterium</taxon>
    </lineage>
</organism>
<dbReference type="Proteomes" id="UP000289411">
    <property type="component" value="Unassembled WGS sequence"/>
</dbReference>
<name>A0A4Q2RH09_9HYPH</name>
<reference evidence="1 2" key="1">
    <citation type="submission" date="2018-09" db="EMBL/GenBank/DDBJ databases">
        <authorList>
            <person name="Grouzdev D.S."/>
            <person name="Krutkina M.S."/>
        </authorList>
    </citation>
    <scope>NUCLEOTIDE SEQUENCE [LARGE SCALE GENOMIC DNA]</scope>
    <source>
        <strain evidence="1 2">RmlP001</strain>
    </source>
</reference>
<sequence length="118" mass="13248">MLSFDAIALDTLAALDEEALDTLPFGVVGLSSEGNVEVYNATEAKLAGLPRDTVVGTHYFSVTAQCMNNFMVAQRLEDEAEIDATIDYVLTLRMRPTPVRLRLLKARRMERRFILIDR</sequence>
<evidence type="ECO:0000313" key="2">
    <source>
        <dbReference type="Proteomes" id="UP000289411"/>
    </source>
</evidence>
<dbReference type="Gene3D" id="3.30.450.20">
    <property type="entry name" value="PAS domain"/>
    <property type="match status" value="1"/>
</dbReference>
<evidence type="ECO:0000313" key="1">
    <source>
        <dbReference type="EMBL" id="RYB05928.1"/>
    </source>
</evidence>
<dbReference type="InterPro" id="IPR035965">
    <property type="entry name" value="PAS-like_dom_sf"/>
</dbReference>